<accession>A0AB38E6Y9</accession>
<dbReference type="AlphaFoldDB" id="A0AB38E6Y9"/>
<gene>
    <name evidence="1" type="ORF">XAP6984_1000003</name>
    <name evidence="2" type="ORF">XAP7430_990003</name>
</gene>
<reference evidence="3 4" key="1">
    <citation type="submission" date="2017-10" db="EMBL/GenBank/DDBJ databases">
        <authorList>
            <person name="Regsiter A."/>
            <person name="William W."/>
        </authorList>
    </citation>
    <scope>NUCLEOTIDE SEQUENCE [LARGE SCALE GENOMIC DNA]</scope>
    <source>
        <strain evidence="1 4">CFBP6984</strain>
        <strain evidence="2 3">CFBP7430</strain>
    </source>
</reference>
<evidence type="ECO:0000313" key="3">
    <source>
        <dbReference type="Proteomes" id="UP000234166"/>
    </source>
</evidence>
<evidence type="ECO:0000313" key="4">
    <source>
        <dbReference type="Proteomes" id="UP000234181"/>
    </source>
</evidence>
<keyword evidence="4" id="KW-1185">Reference proteome</keyword>
<dbReference type="EMBL" id="OCYS01000159">
    <property type="protein sequence ID" value="SON93199.1"/>
    <property type="molecule type" value="Genomic_DNA"/>
</dbReference>
<name>A0AB38E6Y9_XANCH</name>
<proteinExistence type="predicted"/>
<dbReference type="EMBL" id="OCYT01000003">
    <property type="protein sequence ID" value="SON75402.1"/>
    <property type="molecule type" value="Genomic_DNA"/>
</dbReference>
<comment type="caution">
    <text evidence="2">The sequence shown here is derived from an EMBL/GenBank/DDBJ whole genome shotgun (WGS) entry which is preliminary data.</text>
</comment>
<dbReference type="Proteomes" id="UP000234166">
    <property type="component" value="Unassembled WGS sequence"/>
</dbReference>
<sequence>MPRATLKAFDPVGYTTQSVSNVTIKSKASLQAVCLGVQHDATLCRIPHFRRGFVLFH</sequence>
<organism evidence="2 3">
    <name type="scientific">Xanthomonas campestris pv. phaseoli</name>
    <dbReference type="NCBI Taxonomy" id="317013"/>
    <lineage>
        <taxon>Bacteria</taxon>
        <taxon>Pseudomonadati</taxon>
        <taxon>Pseudomonadota</taxon>
        <taxon>Gammaproteobacteria</taxon>
        <taxon>Lysobacterales</taxon>
        <taxon>Lysobacteraceae</taxon>
        <taxon>Xanthomonas</taxon>
    </lineage>
</organism>
<evidence type="ECO:0000313" key="2">
    <source>
        <dbReference type="EMBL" id="SON93199.1"/>
    </source>
</evidence>
<dbReference type="Proteomes" id="UP000234181">
    <property type="component" value="Unassembled WGS sequence"/>
</dbReference>
<evidence type="ECO:0000313" key="1">
    <source>
        <dbReference type="EMBL" id="SON75402.1"/>
    </source>
</evidence>
<protein>
    <submittedName>
        <fullName evidence="2">Uncharacterized protein</fullName>
    </submittedName>
</protein>